<evidence type="ECO:0000256" key="1">
    <source>
        <dbReference type="ARBA" id="ARBA00022737"/>
    </source>
</evidence>
<accession>A0A2P6SNI6</accession>
<keyword evidence="3" id="KW-1185">Reference proteome</keyword>
<evidence type="ECO:0000313" key="2">
    <source>
        <dbReference type="EMBL" id="PRQ60247.1"/>
    </source>
</evidence>
<dbReference type="EMBL" id="PDCK01000039">
    <property type="protein sequence ID" value="PRQ60247.1"/>
    <property type="molecule type" value="Genomic_DNA"/>
</dbReference>
<dbReference type="InterPro" id="IPR046960">
    <property type="entry name" value="PPR_At4g14850-like_plant"/>
</dbReference>
<protein>
    <submittedName>
        <fullName evidence="2">Putative pentatricopeptide</fullName>
    </submittedName>
</protein>
<dbReference type="Gramene" id="PRQ60247">
    <property type="protein sequence ID" value="PRQ60247"/>
    <property type="gene ID" value="RchiOBHm_Chr1g0379121"/>
</dbReference>
<organism evidence="2 3">
    <name type="scientific">Rosa chinensis</name>
    <name type="common">China rose</name>
    <dbReference type="NCBI Taxonomy" id="74649"/>
    <lineage>
        <taxon>Eukaryota</taxon>
        <taxon>Viridiplantae</taxon>
        <taxon>Streptophyta</taxon>
        <taxon>Embryophyta</taxon>
        <taxon>Tracheophyta</taxon>
        <taxon>Spermatophyta</taxon>
        <taxon>Magnoliopsida</taxon>
        <taxon>eudicotyledons</taxon>
        <taxon>Gunneridae</taxon>
        <taxon>Pentapetalae</taxon>
        <taxon>rosids</taxon>
        <taxon>fabids</taxon>
        <taxon>Rosales</taxon>
        <taxon>Rosaceae</taxon>
        <taxon>Rosoideae</taxon>
        <taxon>Rosoideae incertae sedis</taxon>
        <taxon>Rosa</taxon>
    </lineage>
</organism>
<dbReference type="STRING" id="74649.A0A2P6SNI6"/>
<gene>
    <name evidence="2" type="ORF">RchiOBHm_Chr1g0379121</name>
</gene>
<evidence type="ECO:0000313" key="3">
    <source>
        <dbReference type="Proteomes" id="UP000238479"/>
    </source>
</evidence>
<dbReference type="GO" id="GO:0003723">
    <property type="term" value="F:RNA binding"/>
    <property type="evidence" value="ECO:0007669"/>
    <property type="project" value="InterPro"/>
</dbReference>
<dbReference type="InterPro" id="IPR011990">
    <property type="entry name" value="TPR-like_helical_dom_sf"/>
</dbReference>
<dbReference type="NCBIfam" id="TIGR00756">
    <property type="entry name" value="PPR"/>
    <property type="match status" value="1"/>
</dbReference>
<name>A0A2P6SNI6_ROSCH</name>
<dbReference type="Proteomes" id="UP000238479">
    <property type="component" value="Chromosome 1"/>
</dbReference>
<comment type="caution">
    <text evidence="2">The sequence shown here is derived from an EMBL/GenBank/DDBJ whole genome shotgun (WGS) entry which is preliminary data.</text>
</comment>
<dbReference type="AlphaFoldDB" id="A0A2P6SNI6"/>
<dbReference type="InterPro" id="IPR002885">
    <property type="entry name" value="PPR_rpt"/>
</dbReference>
<sequence length="81" mass="8928">MVIKKAYVAITFVCNSLVNMYLKSGMDSEARAVFDTMASRDEVTWNSLIAGYVTNGLELEAFELSSCPGDSARLPFFFSTV</sequence>
<dbReference type="Gene3D" id="1.25.40.10">
    <property type="entry name" value="Tetratricopeptide repeat domain"/>
    <property type="match status" value="1"/>
</dbReference>
<dbReference type="PANTHER" id="PTHR47926">
    <property type="entry name" value="PENTATRICOPEPTIDE REPEAT-CONTAINING PROTEIN"/>
    <property type="match status" value="1"/>
</dbReference>
<reference evidence="2 3" key="1">
    <citation type="journal article" date="2018" name="Nat. Genet.">
        <title>The Rosa genome provides new insights in the design of modern roses.</title>
        <authorList>
            <person name="Bendahmane M."/>
        </authorList>
    </citation>
    <scope>NUCLEOTIDE SEQUENCE [LARGE SCALE GENOMIC DNA]</scope>
    <source>
        <strain evidence="3">cv. Old Blush</strain>
    </source>
</reference>
<proteinExistence type="predicted"/>
<keyword evidence="1" id="KW-0677">Repeat</keyword>
<dbReference type="GO" id="GO:0009451">
    <property type="term" value="P:RNA modification"/>
    <property type="evidence" value="ECO:0007669"/>
    <property type="project" value="InterPro"/>
</dbReference>
<dbReference type="Pfam" id="PF01535">
    <property type="entry name" value="PPR"/>
    <property type="match status" value="2"/>
</dbReference>